<evidence type="ECO:0000259" key="2">
    <source>
        <dbReference type="SMART" id="SM00530"/>
    </source>
</evidence>
<dbReference type="Gene3D" id="1.10.260.40">
    <property type="entry name" value="lambda repressor-like DNA-binding domains"/>
    <property type="match status" value="1"/>
</dbReference>
<dbReference type="InterPro" id="IPR010982">
    <property type="entry name" value="Lambda_DNA-bd_dom_sf"/>
</dbReference>
<protein>
    <submittedName>
        <fullName evidence="3">Helix-turn-helix domain protein</fullName>
    </submittedName>
</protein>
<name>A0A8S5TMK4_9CAUD</name>
<dbReference type="PANTHER" id="PTHR46558:SF11">
    <property type="entry name" value="HTH-TYPE TRANSCRIPTIONAL REGULATOR XRE"/>
    <property type="match status" value="1"/>
</dbReference>
<feature type="domain" description="HTH cro/C1-type" evidence="2">
    <location>
        <begin position="6"/>
        <end position="62"/>
    </location>
</feature>
<reference evidence="3" key="1">
    <citation type="journal article" date="2021" name="Proc. Natl. Acad. Sci. U.S.A.">
        <title>A Catalog of Tens of Thousands of Viruses from Human Metagenomes Reveals Hidden Associations with Chronic Diseases.</title>
        <authorList>
            <person name="Tisza M.J."/>
            <person name="Buck C.B."/>
        </authorList>
    </citation>
    <scope>NUCLEOTIDE SEQUENCE</scope>
    <source>
        <strain evidence="3">CtTIi48</strain>
    </source>
</reference>
<keyword evidence="1" id="KW-0238">DNA-binding</keyword>
<evidence type="ECO:0000313" key="3">
    <source>
        <dbReference type="EMBL" id="DAF64098.1"/>
    </source>
</evidence>
<dbReference type="PANTHER" id="PTHR46558">
    <property type="entry name" value="TRACRIPTIONAL REGULATORY PROTEIN-RELATED-RELATED"/>
    <property type="match status" value="1"/>
</dbReference>
<proteinExistence type="predicted"/>
<accession>A0A8S5TMK4</accession>
<organism evidence="3">
    <name type="scientific">Siphoviridae sp. ctTIi48</name>
    <dbReference type="NCBI Taxonomy" id="2827875"/>
    <lineage>
        <taxon>Viruses</taxon>
        <taxon>Duplodnaviria</taxon>
        <taxon>Heunggongvirae</taxon>
        <taxon>Uroviricota</taxon>
        <taxon>Caudoviricetes</taxon>
    </lineage>
</organism>
<dbReference type="InterPro" id="IPR001387">
    <property type="entry name" value="Cro/C1-type_HTH"/>
</dbReference>
<sequence length="112" mass="12919">MNIGQRIKNMRLKNNLTQDELALRINTTKQTIHKYENGIITNIPSSKIEAIANVLNTTPDYLMGWTEEASHKSSDYDNDTYSEILALLEAMPEQKRENAIEYLKFLSNQNDK</sequence>
<dbReference type="SMART" id="SM00530">
    <property type="entry name" value="HTH_XRE"/>
    <property type="match status" value="1"/>
</dbReference>
<evidence type="ECO:0000256" key="1">
    <source>
        <dbReference type="ARBA" id="ARBA00023125"/>
    </source>
</evidence>
<dbReference type="GO" id="GO:0003677">
    <property type="term" value="F:DNA binding"/>
    <property type="evidence" value="ECO:0007669"/>
    <property type="project" value="UniProtKB-KW"/>
</dbReference>
<dbReference type="CDD" id="cd00093">
    <property type="entry name" value="HTH_XRE"/>
    <property type="match status" value="1"/>
</dbReference>
<dbReference type="EMBL" id="BK032851">
    <property type="protein sequence ID" value="DAF64098.1"/>
    <property type="molecule type" value="Genomic_DNA"/>
</dbReference>
<dbReference type="SUPFAM" id="SSF47413">
    <property type="entry name" value="lambda repressor-like DNA-binding domains"/>
    <property type="match status" value="1"/>
</dbReference>
<dbReference type="Pfam" id="PF01381">
    <property type="entry name" value="HTH_3"/>
    <property type="match status" value="1"/>
</dbReference>